<name>A0ABX7S744_9BACT</name>
<dbReference type="InterPro" id="IPR005543">
    <property type="entry name" value="PASTA_dom"/>
</dbReference>
<dbReference type="SMART" id="SM00740">
    <property type="entry name" value="PASTA"/>
    <property type="match status" value="2"/>
</dbReference>
<organism evidence="3 4">
    <name type="scientific">Thermosipho ferrireducens</name>
    <dbReference type="NCBI Taxonomy" id="2571116"/>
    <lineage>
        <taxon>Bacteria</taxon>
        <taxon>Thermotogati</taxon>
        <taxon>Thermotogota</taxon>
        <taxon>Thermotogae</taxon>
        <taxon>Thermotogales</taxon>
        <taxon>Fervidobacteriaceae</taxon>
        <taxon>Thermosipho</taxon>
    </lineage>
</organism>
<keyword evidence="4" id="KW-1185">Reference proteome</keyword>
<dbReference type="PROSITE" id="PS51178">
    <property type="entry name" value="PASTA"/>
    <property type="match status" value="2"/>
</dbReference>
<feature type="domain" description="PASTA" evidence="2">
    <location>
        <begin position="28"/>
        <end position="87"/>
    </location>
</feature>
<accession>A0ABX7S744</accession>
<keyword evidence="1" id="KW-1133">Transmembrane helix</keyword>
<protein>
    <submittedName>
        <fullName evidence="3">PASTA domain-containing protein</fullName>
    </submittedName>
</protein>
<proteinExistence type="predicted"/>
<dbReference type="Proteomes" id="UP000671862">
    <property type="component" value="Chromosome"/>
</dbReference>
<dbReference type="SUPFAM" id="SSF54184">
    <property type="entry name" value="Penicillin-binding protein 2x (pbp-2x), c-terminal domain"/>
    <property type="match status" value="2"/>
</dbReference>
<evidence type="ECO:0000313" key="4">
    <source>
        <dbReference type="Proteomes" id="UP000671862"/>
    </source>
</evidence>
<keyword evidence="1" id="KW-0472">Membrane</keyword>
<sequence>MIRIVFLFLVGVMFGILAFLGIIYLGEKTGDVFVPDVIGLNIAEAKNKLEMYGFVAEIVGNGKVVNTDPGAGEVVKRGRKIRVFGSSLIERQFKLPDFYGTNAHTVVEILKSWGLNVEIVKIKYPGPDGRVLATYPEKGSVVKTGDSIKLLIDDGDIDSGR</sequence>
<dbReference type="Gene3D" id="3.30.10.20">
    <property type="match status" value="2"/>
</dbReference>
<dbReference type="CDD" id="cd06577">
    <property type="entry name" value="PASTA_pknB"/>
    <property type="match status" value="2"/>
</dbReference>
<dbReference type="EMBL" id="CP071446">
    <property type="protein sequence ID" value="QTA38024.1"/>
    <property type="molecule type" value="Genomic_DNA"/>
</dbReference>
<gene>
    <name evidence="3" type="ORF">JYK00_00285</name>
</gene>
<feature type="domain" description="PASTA" evidence="2">
    <location>
        <begin position="89"/>
        <end position="154"/>
    </location>
</feature>
<keyword evidence="1" id="KW-0812">Transmembrane</keyword>
<evidence type="ECO:0000256" key="1">
    <source>
        <dbReference type="SAM" id="Phobius"/>
    </source>
</evidence>
<evidence type="ECO:0000259" key="2">
    <source>
        <dbReference type="PROSITE" id="PS51178"/>
    </source>
</evidence>
<dbReference type="RefSeq" id="WP_207566745.1">
    <property type="nucleotide sequence ID" value="NZ_CP071446.1"/>
</dbReference>
<feature type="transmembrane region" description="Helical" evidence="1">
    <location>
        <begin position="6"/>
        <end position="25"/>
    </location>
</feature>
<reference evidence="3 4" key="1">
    <citation type="submission" date="2021-03" db="EMBL/GenBank/DDBJ databases">
        <title>Thermosipho ferrireducens sp.nov., an anaerobic thermophilic iron-reducing bacterium isolated from a deep-sea hydrothermal sulfide deposits.</title>
        <authorList>
            <person name="Zeng X."/>
            <person name="Chen Y."/>
            <person name="Shao Z."/>
        </authorList>
    </citation>
    <scope>NUCLEOTIDE SEQUENCE [LARGE SCALE GENOMIC DNA]</scope>
    <source>
        <strain evidence="3 4">JL129W03</strain>
    </source>
</reference>
<evidence type="ECO:0000313" key="3">
    <source>
        <dbReference type="EMBL" id="QTA38024.1"/>
    </source>
</evidence>
<dbReference type="Pfam" id="PF03793">
    <property type="entry name" value="PASTA"/>
    <property type="match status" value="2"/>
</dbReference>